<feature type="compositionally biased region" description="Acidic residues" evidence="1">
    <location>
        <begin position="301"/>
        <end position="310"/>
    </location>
</feature>
<comment type="caution">
    <text evidence="2">The sequence shown here is derived from an EMBL/GenBank/DDBJ whole genome shotgun (WGS) entry which is preliminary data.</text>
</comment>
<dbReference type="EMBL" id="QAPF01000046">
    <property type="protein sequence ID" value="TEA19495.1"/>
    <property type="molecule type" value="Genomic_DNA"/>
</dbReference>
<protein>
    <submittedName>
        <fullName evidence="2">Uncharacterized protein</fullName>
    </submittedName>
</protein>
<gene>
    <name evidence="2" type="ORF">C8034_v008389</name>
</gene>
<evidence type="ECO:0000313" key="2">
    <source>
        <dbReference type="EMBL" id="TEA19495.1"/>
    </source>
</evidence>
<evidence type="ECO:0000256" key="1">
    <source>
        <dbReference type="SAM" id="MobiDB-lite"/>
    </source>
</evidence>
<accession>A0A4R8TMC5</accession>
<feature type="compositionally biased region" description="Acidic residues" evidence="1">
    <location>
        <begin position="283"/>
        <end position="294"/>
    </location>
</feature>
<name>A0A4R8TMC5_9PEZI</name>
<dbReference type="AlphaFoldDB" id="A0A4R8TMC5"/>
<dbReference type="Proteomes" id="UP000295604">
    <property type="component" value="Unassembled WGS sequence"/>
</dbReference>
<proteinExistence type="predicted"/>
<feature type="compositionally biased region" description="Basic and acidic residues" evidence="1">
    <location>
        <begin position="651"/>
        <end position="666"/>
    </location>
</feature>
<feature type="compositionally biased region" description="Polar residues" evidence="1">
    <location>
        <begin position="601"/>
        <end position="610"/>
    </location>
</feature>
<reference evidence="2 3" key="1">
    <citation type="submission" date="2018-11" db="EMBL/GenBank/DDBJ databases">
        <title>Genome sequence and assembly of Colletotrichum sidae.</title>
        <authorList>
            <person name="Gan P."/>
            <person name="Shirasu K."/>
        </authorList>
    </citation>
    <scope>NUCLEOTIDE SEQUENCE [LARGE SCALE GENOMIC DNA]</scope>
    <source>
        <strain evidence="2 3">CBS 518.97</strain>
    </source>
</reference>
<evidence type="ECO:0000313" key="3">
    <source>
        <dbReference type="Proteomes" id="UP000295604"/>
    </source>
</evidence>
<feature type="region of interest" description="Disordered" evidence="1">
    <location>
        <begin position="273"/>
        <end position="353"/>
    </location>
</feature>
<keyword evidence="3" id="KW-1185">Reference proteome</keyword>
<feature type="compositionally biased region" description="Basic and acidic residues" evidence="1">
    <location>
        <begin position="673"/>
        <end position="687"/>
    </location>
</feature>
<organism evidence="2 3">
    <name type="scientific">Colletotrichum sidae</name>
    <dbReference type="NCBI Taxonomy" id="1347389"/>
    <lineage>
        <taxon>Eukaryota</taxon>
        <taxon>Fungi</taxon>
        <taxon>Dikarya</taxon>
        <taxon>Ascomycota</taxon>
        <taxon>Pezizomycotina</taxon>
        <taxon>Sordariomycetes</taxon>
        <taxon>Hypocreomycetidae</taxon>
        <taxon>Glomerellales</taxon>
        <taxon>Glomerellaceae</taxon>
        <taxon>Colletotrichum</taxon>
        <taxon>Colletotrichum orbiculare species complex</taxon>
    </lineage>
</organism>
<feature type="compositionally biased region" description="Low complexity" evidence="1">
    <location>
        <begin position="318"/>
        <end position="331"/>
    </location>
</feature>
<feature type="compositionally biased region" description="Basic residues" evidence="1">
    <location>
        <begin position="572"/>
        <end position="589"/>
    </location>
</feature>
<sequence length="710" mass="77536">MASSPRAWPYASNSVGPFRGSLRIGGRIRTLLCFAACGEARDEFNGFIPDIKTYLQNNLSRESTQGVVISLYMIGKQPSRTKPTILFASDDKLIRKEAFSLIKDQSCIMEQHPGFEIGHIPLKAEFEGLQQMADDSEAAVYWPQDVSFYHYKNDWSSPHDLQFTSTTQDALVGPESLATTTVSGLIESANPGCERPISPNSVSETVLASTSTASGKKTKSVFVELGSSTGCQKLHVSVDGAEQNKRSATAGGLVSFRGRLMLQTVQHLLEETASPTISRDVSDEGTYEGTDDCEITGWSDSEGDDDEPDLADITSRGSVSPQSEAPESAASDTVADEASTVFSGPAQEDHANELRSRLRELVPSRPLQVTSADQHNGVTAIGEVVLSSREWDFALVEVPPSVVPKLGGAGEDQSRPIPLENCPYYVEPAPRDAAIKVTTPEGGSIGGTLSGTPSLFRPTGSLTFIEVYTAKLNRSLVPGDCGSWLRDAVSGKVYGHVIAGSPSTGLVLIVPAHQVLRLALESLSQDLWDGATSEPVSDLAYAFRHWPPLEHAAISGQHADERTTIDPSRQSLRPRIKTRSHNWRRRKHGNLPLRFRIETAPFSQPTPKLSTSEHVERPHSSVNGRRPSVGRDADEGEKLELTRSWLFSGRTESEGGRREAERKLGELDPAENSEQREEQETHPRPCRDNLGQQRDVLGRWENTEYLGEVD</sequence>
<feature type="compositionally biased region" description="Basic and acidic residues" evidence="1">
    <location>
        <begin position="629"/>
        <end position="641"/>
    </location>
</feature>
<feature type="region of interest" description="Disordered" evidence="1">
    <location>
        <begin position="555"/>
        <end position="710"/>
    </location>
</feature>